<dbReference type="AlphaFoldDB" id="A0A383CKV4"/>
<name>A0A383CKV4_9ZZZZ</name>
<dbReference type="InterPro" id="IPR036255">
    <property type="entry name" value="YgfB-like_sf"/>
</dbReference>
<accession>A0A383CKV4</accession>
<organism evidence="1">
    <name type="scientific">marine metagenome</name>
    <dbReference type="NCBI Taxonomy" id="408172"/>
    <lineage>
        <taxon>unclassified sequences</taxon>
        <taxon>metagenomes</taxon>
        <taxon>ecological metagenomes</taxon>
    </lineage>
</organism>
<protein>
    <submittedName>
        <fullName evidence="1">Uncharacterized protein</fullName>
    </submittedName>
</protein>
<feature type="non-terminal residue" evidence="1">
    <location>
        <position position="48"/>
    </location>
</feature>
<sequence length="48" mass="4877">MAFSTHEPASFESLEQVLQRAGALVEAAKAHGSFCGSVCLLGPQAASA</sequence>
<gene>
    <name evidence="1" type="ORF">METZ01_LOCUS485618</name>
</gene>
<evidence type="ECO:0000313" key="1">
    <source>
        <dbReference type="EMBL" id="SVE32764.1"/>
    </source>
</evidence>
<proteinExistence type="predicted"/>
<reference evidence="1" key="1">
    <citation type="submission" date="2018-05" db="EMBL/GenBank/DDBJ databases">
        <authorList>
            <person name="Lanie J.A."/>
            <person name="Ng W.-L."/>
            <person name="Kazmierczak K.M."/>
            <person name="Andrzejewski T.M."/>
            <person name="Davidsen T.M."/>
            <person name="Wayne K.J."/>
            <person name="Tettelin H."/>
            <person name="Glass J.I."/>
            <person name="Rusch D."/>
            <person name="Podicherti R."/>
            <person name="Tsui H.-C.T."/>
            <person name="Winkler M.E."/>
        </authorList>
    </citation>
    <scope>NUCLEOTIDE SEQUENCE</scope>
</reference>
<dbReference type="Gene3D" id="1.20.120.740">
    <property type="entry name" value="YgfB uncharacterised protein family UPF0149, PF03695"/>
    <property type="match status" value="1"/>
</dbReference>
<dbReference type="EMBL" id="UINC01209657">
    <property type="protein sequence ID" value="SVE32764.1"/>
    <property type="molecule type" value="Genomic_DNA"/>
</dbReference>